<name>A0A9J5XK73_SOLCO</name>
<reference evidence="1 2" key="1">
    <citation type="submission" date="2020-09" db="EMBL/GenBank/DDBJ databases">
        <title>De no assembly of potato wild relative species, Solanum commersonii.</title>
        <authorList>
            <person name="Cho K."/>
        </authorList>
    </citation>
    <scope>NUCLEOTIDE SEQUENCE [LARGE SCALE GENOMIC DNA]</scope>
    <source>
        <strain evidence="1">LZ3.2</strain>
        <tissue evidence="1">Leaf</tissue>
    </source>
</reference>
<gene>
    <name evidence="1" type="ORF">H5410_048631</name>
</gene>
<proteinExistence type="predicted"/>
<comment type="caution">
    <text evidence="1">The sequence shown here is derived from an EMBL/GenBank/DDBJ whole genome shotgun (WGS) entry which is preliminary data.</text>
</comment>
<sequence>MMIYYYVAPEKSLCDQCGFVVCCCLLLISKASPSLHTTALYSPMSASTSLSPLMTNAEAEPIFQTLPGPWEVERLFSIDPRLKEKHIKADIEVQETIESNRNRRMIKYYMPFGYTLKGTEDISPTIKMTSHR</sequence>
<dbReference type="AlphaFoldDB" id="A0A9J5XK73"/>
<keyword evidence="2" id="KW-1185">Reference proteome</keyword>
<evidence type="ECO:0000313" key="1">
    <source>
        <dbReference type="EMBL" id="KAG5588197.1"/>
    </source>
</evidence>
<accession>A0A9J5XK73</accession>
<dbReference type="EMBL" id="JACXVP010000009">
    <property type="protein sequence ID" value="KAG5588197.1"/>
    <property type="molecule type" value="Genomic_DNA"/>
</dbReference>
<protein>
    <submittedName>
        <fullName evidence="1">Uncharacterized protein</fullName>
    </submittedName>
</protein>
<dbReference type="Proteomes" id="UP000824120">
    <property type="component" value="Chromosome 9"/>
</dbReference>
<evidence type="ECO:0000313" key="2">
    <source>
        <dbReference type="Proteomes" id="UP000824120"/>
    </source>
</evidence>
<organism evidence="1 2">
    <name type="scientific">Solanum commersonii</name>
    <name type="common">Commerson's wild potato</name>
    <name type="synonym">Commerson's nightshade</name>
    <dbReference type="NCBI Taxonomy" id="4109"/>
    <lineage>
        <taxon>Eukaryota</taxon>
        <taxon>Viridiplantae</taxon>
        <taxon>Streptophyta</taxon>
        <taxon>Embryophyta</taxon>
        <taxon>Tracheophyta</taxon>
        <taxon>Spermatophyta</taxon>
        <taxon>Magnoliopsida</taxon>
        <taxon>eudicotyledons</taxon>
        <taxon>Gunneridae</taxon>
        <taxon>Pentapetalae</taxon>
        <taxon>asterids</taxon>
        <taxon>lamiids</taxon>
        <taxon>Solanales</taxon>
        <taxon>Solanaceae</taxon>
        <taxon>Solanoideae</taxon>
        <taxon>Solaneae</taxon>
        <taxon>Solanum</taxon>
    </lineage>
</organism>